<dbReference type="RefSeq" id="WP_113868726.1">
    <property type="nucleotide sequence ID" value="NZ_BAABQN010000005.1"/>
</dbReference>
<comment type="function">
    <text evidence="6">Sigma factors are initiation factors that promote the attachment of RNA polymerase to specific initiation sites and are then released.</text>
</comment>
<reference evidence="8 9" key="1">
    <citation type="submission" date="2018-06" db="EMBL/GenBank/DDBJ databases">
        <title>Genomic Encyclopedia of Type Strains, Phase IV (KMG-IV): sequencing the most valuable type-strain genomes for metagenomic binning, comparative biology and taxonomic classification.</title>
        <authorList>
            <person name="Goeker M."/>
        </authorList>
    </citation>
    <scope>NUCLEOTIDE SEQUENCE [LARGE SCALE GENOMIC DNA]</scope>
    <source>
        <strain evidence="8 9">DSM 15140</strain>
    </source>
</reference>
<keyword evidence="1 6" id="KW-0963">Cytoplasm</keyword>
<organism evidence="8 9">
    <name type="scientific">Paraliobacillus ryukyuensis</name>
    <dbReference type="NCBI Taxonomy" id="200904"/>
    <lineage>
        <taxon>Bacteria</taxon>
        <taxon>Bacillati</taxon>
        <taxon>Bacillota</taxon>
        <taxon>Bacilli</taxon>
        <taxon>Bacillales</taxon>
        <taxon>Bacillaceae</taxon>
        <taxon>Paraliobacillus</taxon>
    </lineage>
</organism>
<proteinExistence type="inferred from homology"/>
<dbReference type="GO" id="GO:0016987">
    <property type="term" value="F:sigma factor activity"/>
    <property type="evidence" value="ECO:0007669"/>
    <property type="project" value="UniProtKB-UniRule"/>
</dbReference>
<evidence type="ECO:0000313" key="8">
    <source>
        <dbReference type="EMBL" id="RBO98309.1"/>
    </source>
</evidence>
<comment type="similarity">
    <text evidence="6">Belongs to the sigma-70 factor family. SigI subfamily.</text>
</comment>
<comment type="caution">
    <text evidence="8">The sequence shown here is derived from an EMBL/GenBank/DDBJ whole genome shotgun (WGS) entry which is preliminary data.</text>
</comment>
<dbReference type="HAMAP" id="MF_02064">
    <property type="entry name" value="Sigma70_SigI"/>
    <property type="match status" value="1"/>
</dbReference>
<dbReference type="GO" id="GO:0005737">
    <property type="term" value="C:cytoplasm"/>
    <property type="evidence" value="ECO:0007669"/>
    <property type="project" value="UniProtKB-SubCell"/>
</dbReference>
<dbReference type="OrthoDB" id="3190733at2"/>
<evidence type="ECO:0000256" key="6">
    <source>
        <dbReference type="HAMAP-Rule" id="MF_02064"/>
    </source>
</evidence>
<sequence>MKAQIAIQDDSIEAIVCQIQAGNKPLQHKLLQAYKPFIAKCTSEVCKRYIDPYKDDEFSIGLFAFYEAINYYSLEKGKSFLAFARLIIHRKTIDYIRKQSKHTKVSSLDDLVNDQEKMESPFEIVATSRAFQLEQDTWHRKQEINHFCEQLLAYKFSLQELIQVAPKHKDARRSAMEIGYLLYNDDSLKWYVRQKKQLPMKLLAQKVRVSKKTLERNRKYILAIFIILDNDFLYLSEYIIANLQTGDLCMDKNM</sequence>
<evidence type="ECO:0000256" key="3">
    <source>
        <dbReference type="ARBA" id="ARBA00023082"/>
    </source>
</evidence>
<dbReference type="InterPro" id="IPR007627">
    <property type="entry name" value="RNA_pol_sigma70_r2"/>
</dbReference>
<keyword evidence="6" id="KW-0346">Stress response</keyword>
<keyword evidence="4 6" id="KW-0238">DNA-binding</keyword>
<keyword evidence="2 6" id="KW-0805">Transcription regulation</keyword>
<comment type="activity regulation">
    <text evidence="6">Negatively regulated by the anti-sigma-I factor RsgI.</text>
</comment>
<comment type="subunit">
    <text evidence="6">Interacts with RsgI.</text>
</comment>
<dbReference type="EMBL" id="QNRI01000005">
    <property type="protein sequence ID" value="RBO98309.1"/>
    <property type="molecule type" value="Genomic_DNA"/>
</dbReference>
<dbReference type="GO" id="GO:0006352">
    <property type="term" value="P:DNA-templated transcription initiation"/>
    <property type="evidence" value="ECO:0007669"/>
    <property type="project" value="UniProtKB-UniRule"/>
</dbReference>
<dbReference type="STRING" id="200904.GCA_900168775_01143"/>
<evidence type="ECO:0000256" key="2">
    <source>
        <dbReference type="ARBA" id="ARBA00023015"/>
    </source>
</evidence>
<accession>A0A366E982</accession>
<dbReference type="Gene3D" id="1.10.1740.10">
    <property type="match status" value="1"/>
</dbReference>
<feature type="DNA-binding region" description="H-T-H motif" evidence="6">
    <location>
        <begin position="200"/>
        <end position="219"/>
    </location>
</feature>
<gene>
    <name evidence="6" type="primary">sigI</name>
    <name evidence="8" type="ORF">DES48_105160</name>
</gene>
<keyword evidence="9" id="KW-1185">Reference proteome</keyword>
<keyword evidence="5 6" id="KW-0804">Transcription</keyword>
<dbReference type="Proteomes" id="UP000252254">
    <property type="component" value="Unassembled WGS sequence"/>
</dbReference>
<comment type="subcellular location">
    <subcellularLocation>
        <location evidence="6">Cytoplasm</location>
    </subcellularLocation>
</comment>
<name>A0A366E982_9BACI</name>
<feature type="short sequence motif" description="Polymerase core binding" evidence="6">
    <location>
        <begin position="56"/>
        <end position="69"/>
    </location>
</feature>
<protein>
    <recommendedName>
        <fullName evidence="6">RNA polymerase sigma factor SigI</fullName>
    </recommendedName>
</protein>
<evidence type="ECO:0000256" key="5">
    <source>
        <dbReference type="ARBA" id="ARBA00023163"/>
    </source>
</evidence>
<dbReference type="NCBIfam" id="TIGR02895">
    <property type="entry name" value="spore_sigI"/>
    <property type="match status" value="1"/>
</dbReference>
<feature type="domain" description="RNA polymerase sigma-70 region 2" evidence="7">
    <location>
        <begin position="53"/>
        <end position="101"/>
    </location>
</feature>
<evidence type="ECO:0000259" key="7">
    <source>
        <dbReference type="Pfam" id="PF04542"/>
    </source>
</evidence>
<dbReference type="InterPro" id="IPR013325">
    <property type="entry name" value="RNA_pol_sigma_r2"/>
</dbReference>
<dbReference type="Pfam" id="PF04542">
    <property type="entry name" value="Sigma70_r2"/>
    <property type="match status" value="1"/>
</dbReference>
<dbReference type="AlphaFoldDB" id="A0A366E982"/>
<evidence type="ECO:0000313" key="9">
    <source>
        <dbReference type="Proteomes" id="UP000252254"/>
    </source>
</evidence>
<keyword evidence="3 6" id="KW-0731">Sigma factor</keyword>
<evidence type="ECO:0000256" key="4">
    <source>
        <dbReference type="ARBA" id="ARBA00023125"/>
    </source>
</evidence>
<evidence type="ECO:0000256" key="1">
    <source>
        <dbReference type="ARBA" id="ARBA00022490"/>
    </source>
</evidence>
<dbReference type="InterPro" id="IPR014244">
    <property type="entry name" value="RNA_pol_sigma-I"/>
</dbReference>
<dbReference type="GO" id="GO:0003677">
    <property type="term" value="F:DNA binding"/>
    <property type="evidence" value="ECO:0007669"/>
    <property type="project" value="UniProtKB-UniRule"/>
</dbReference>
<dbReference type="PIRSF" id="PIRSF038953">
    <property type="entry name" value="SigI"/>
    <property type="match status" value="1"/>
</dbReference>
<dbReference type="SUPFAM" id="SSF88946">
    <property type="entry name" value="Sigma2 domain of RNA polymerase sigma factors"/>
    <property type="match status" value="1"/>
</dbReference>